<comment type="caution">
    <text evidence="2">The sequence shown here is derived from an EMBL/GenBank/DDBJ whole genome shotgun (WGS) entry which is preliminary data.</text>
</comment>
<dbReference type="Proteomes" id="UP001314681">
    <property type="component" value="Unassembled WGS sequence"/>
</dbReference>
<feature type="region of interest" description="Disordered" evidence="1">
    <location>
        <begin position="54"/>
        <end position="79"/>
    </location>
</feature>
<evidence type="ECO:0000313" key="2">
    <source>
        <dbReference type="EMBL" id="MBU9725293.1"/>
    </source>
</evidence>
<gene>
    <name evidence="2" type="ORF">KTH90_04610</name>
</gene>
<keyword evidence="3" id="KW-1185">Reference proteome</keyword>
<evidence type="ECO:0000256" key="1">
    <source>
        <dbReference type="SAM" id="MobiDB-lite"/>
    </source>
</evidence>
<dbReference type="EMBL" id="JAHQCX010000002">
    <property type="protein sequence ID" value="MBU9725293.1"/>
    <property type="molecule type" value="Genomic_DNA"/>
</dbReference>
<protein>
    <submittedName>
        <fullName evidence="2">Uncharacterized protein</fullName>
    </submittedName>
</protein>
<proteinExistence type="predicted"/>
<sequence>MYLSAFTVSFIYKQEHTTCSIDQTQKETGNSANGILKYPAGSENAERINFTGKRSRTSRAAETGWAAEQVVQGTGWTEE</sequence>
<accession>A0ABS6K454</accession>
<name>A0ABS6K454_9FIRM</name>
<evidence type="ECO:0000313" key="3">
    <source>
        <dbReference type="Proteomes" id="UP001314681"/>
    </source>
</evidence>
<reference evidence="2 3" key="1">
    <citation type="submission" date="2021-06" db="EMBL/GenBank/DDBJ databases">
        <title>Description of novel taxa of the family Lachnospiraceae.</title>
        <authorList>
            <person name="Chaplin A.V."/>
            <person name="Sokolova S.R."/>
            <person name="Pikina A.P."/>
            <person name="Korzhanova M."/>
            <person name="Belova V."/>
            <person name="Korostin D."/>
            <person name="Efimov B.A."/>
        </authorList>
    </citation>
    <scope>NUCLEOTIDE SEQUENCE [LARGE SCALE GENOMIC DNA]</scope>
    <source>
        <strain evidence="2 3">ASD4241</strain>
    </source>
</reference>
<organism evidence="2 3">
    <name type="scientific">Diplocloster modestus</name>
    <dbReference type="NCBI Taxonomy" id="2850322"/>
    <lineage>
        <taxon>Bacteria</taxon>
        <taxon>Bacillati</taxon>
        <taxon>Bacillota</taxon>
        <taxon>Clostridia</taxon>
        <taxon>Lachnospirales</taxon>
        <taxon>Lachnospiraceae</taxon>
        <taxon>Diplocloster</taxon>
    </lineage>
</organism>
<dbReference type="RefSeq" id="WP_158349916.1">
    <property type="nucleotide sequence ID" value="NZ_JAHQCX010000002.1"/>
</dbReference>